<dbReference type="Gene3D" id="2.40.30.170">
    <property type="match status" value="1"/>
</dbReference>
<feature type="domain" description="YknX-like C-terminal permuted SH3-like" evidence="5">
    <location>
        <begin position="282"/>
        <end position="349"/>
    </location>
</feature>
<keyword evidence="2" id="KW-0175">Coiled coil</keyword>
<feature type="coiled-coil region" evidence="2">
    <location>
        <begin position="134"/>
        <end position="168"/>
    </location>
</feature>
<evidence type="ECO:0000256" key="2">
    <source>
        <dbReference type="SAM" id="Coils"/>
    </source>
</evidence>
<dbReference type="Gene3D" id="1.10.287.470">
    <property type="entry name" value="Helix hairpin bin"/>
    <property type="match status" value="1"/>
</dbReference>
<proteinExistence type="inferred from homology"/>
<reference evidence="7" key="1">
    <citation type="journal article" date="2019" name="Int. J. Syst. Evol. Microbiol.">
        <title>The Global Catalogue of Microorganisms (GCM) 10K type strain sequencing project: providing services to taxonomists for standard genome sequencing and annotation.</title>
        <authorList>
            <consortium name="The Broad Institute Genomics Platform"/>
            <consortium name="The Broad Institute Genome Sequencing Center for Infectious Disease"/>
            <person name="Wu L."/>
            <person name="Ma J."/>
        </authorList>
    </citation>
    <scope>NUCLEOTIDE SEQUENCE [LARGE SCALE GENOMIC DNA]</scope>
    <source>
        <strain evidence="7">KCTC 42866</strain>
    </source>
</reference>
<name>A0ABW5MLW2_9SPHI</name>
<feature type="domain" description="CusB-like beta-barrel" evidence="4">
    <location>
        <begin position="203"/>
        <end position="276"/>
    </location>
</feature>
<evidence type="ECO:0000313" key="6">
    <source>
        <dbReference type="EMBL" id="MFD2583474.1"/>
    </source>
</evidence>
<dbReference type="Gene3D" id="2.40.50.100">
    <property type="match status" value="1"/>
</dbReference>
<evidence type="ECO:0000256" key="1">
    <source>
        <dbReference type="ARBA" id="ARBA00009477"/>
    </source>
</evidence>
<dbReference type="Gene3D" id="2.40.420.20">
    <property type="match status" value="1"/>
</dbReference>
<dbReference type="Proteomes" id="UP001597461">
    <property type="component" value="Unassembled WGS sequence"/>
</dbReference>
<accession>A0ABW5MLW2</accession>
<dbReference type="InterPro" id="IPR058792">
    <property type="entry name" value="Beta-barrel_RND_2"/>
</dbReference>
<dbReference type="SUPFAM" id="SSF111369">
    <property type="entry name" value="HlyD-like secretion proteins"/>
    <property type="match status" value="1"/>
</dbReference>
<dbReference type="NCBIfam" id="TIGR01730">
    <property type="entry name" value="RND_mfp"/>
    <property type="match status" value="1"/>
</dbReference>
<dbReference type="InterPro" id="IPR058625">
    <property type="entry name" value="MdtA-like_BSH"/>
</dbReference>
<dbReference type="EMBL" id="JBHULL010000010">
    <property type="protein sequence ID" value="MFD2583474.1"/>
    <property type="molecule type" value="Genomic_DNA"/>
</dbReference>
<evidence type="ECO:0000259" key="4">
    <source>
        <dbReference type="Pfam" id="PF25954"/>
    </source>
</evidence>
<organism evidence="6 7">
    <name type="scientific">Pedobacter vanadiisoli</name>
    <dbReference type="NCBI Taxonomy" id="1761975"/>
    <lineage>
        <taxon>Bacteria</taxon>
        <taxon>Pseudomonadati</taxon>
        <taxon>Bacteroidota</taxon>
        <taxon>Sphingobacteriia</taxon>
        <taxon>Sphingobacteriales</taxon>
        <taxon>Sphingobacteriaceae</taxon>
        <taxon>Pedobacter</taxon>
    </lineage>
</organism>
<dbReference type="Pfam" id="PF25917">
    <property type="entry name" value="BSH_RND"/>
    <property type="match status" value="1"/>
</dbReference>
<feature type="domain" description="Multidrug resistance protein MdtA-like barrel-sandwich hybrid" evidence="3">
    <location>
        <begin position="70"/>
        <end position="196"/>
    </location>
</feature>
<dbReference type="RefSeq" id="WP_379079695.1">
    <property type="nucleotide sequence ID" value="NZ_JBHULL010000010.1"/>
</dbReference>
<gene>
    <name evidence="6" type="ORF">ACFSR6_13330</name>
</gene>
<dbReference type="PANTHER" id="PTHR30469">
    <property type="entry name" value="MULTIDRUG RESISTANCE PROTEIN MDTA"/>
    <property type="match status" value="1"/>
</dbReference>
<comment type="similarity">
    <text evidence="1">Belongs to the membrane fusion protein (MFP) (TC 8.A.1) family.</text>
</comment>
<sequence>MKKKYVIIIILFALVILMVFKLSSNKKIINEKNRAQSAQNIRIPVKTATVIHKQIETGIVKTGNLIPYKQAKVLAGASGTLSAVNFNLGDMVAEGQLLALADTRVQQLELEKAQSIASKLHADLDTYTELLQGQAATQEQVNNLKQDYTSALNQVAQAKKNMSNAKIKAPISGMIASKIVEQGMFINAGAEVATIVNLAKINVQVNLSEAEAYQVRKGQQVRVNTDIYPNEAFVGRVSFISPQADQANNFLTEIQVDNNSRLSLRAGTFVYVNFPSKNTAPVLVIPREAITQSVQKPAVYLVDHGVAKLRTIRVGQETGGFIAVLSGLKAGEQVVSSGQINLKDGSLVSTPK</sequence>
<evidence type="ECO:0000259" key="3">
    <source>
        <dbReference type="Pfam" id="PF25917"/>
    </source>
</evidence>
<comment type="caution">
    <text evidence="6">The sequence shown here is derived from an EMBL/GenBank/DDBJ whole genome shotgun (WGS) entry which is preliminary data.</text>
</comment>
<dbReference type="InterPro" id="IPR058637">
    <property type="entry name" value="YknX-like_C"/>
</dbReference>
<evidence type="ECO:0000259" key="5">
    <source>
        <dbReference type="Pfam" id="PF25989"/>
    </source>
</evidence>
<dbReference type="Pfam" id="PF25989">
    <property type="entry name" value="YknX_C"/>
    <property type="match status" value="1"/>
</dbReference>
<evidence type="ECO:0000313" key="7">
    <source>
        <dbReference type="Proteomes" id="UP001597461"/>
    </source>
</evidence>
<dbReference type="Pfam" id="PF25954">
    <property type="entry name" value="Beta-barrel_RND_2"/>
    <property type="match status" value="1"/>
</dbReference>
<dbReference type="InterPro" id="IPR006143">
    <property type="entry name" value="RND_pump_MFP"/>
</dbReference>
<keyword evidence="7" id="KW-1185">Reference proteome</keyword>
<protein>
    <submittedName>
        <fullName evidence="6">Efflux RND transporter periplasmic adaptor subunit</fullName>
    </submittedName>
</protein>